<dbReference type="EMBL" id="BQNB010021324">
    <property type="protein sequence ID" value="GJU05185.1"/>
    <property type="molecule type" value="Genomic_DNA"/>
</dbReference>
<dbReference type="Gene3D" id="1.10.287.1490">
    <property type="match status" value="1"/>
</dbReference>
<reference evidence="3" key="1">
    <citation type="journal article" date="2022" name="Int. J. Mol. Sci.">
        <title>Draft Genome of Tanacetum Coccineum: Genomic Comparison of Closely Related Tanacetum-Family Plants.</title>
        <authorList>
            <person name="Yamashiro T."/>
            <person name="Shiraishi A."/>
            <person name="Nakayama K."/>
            <person name="Satake H."/>
        </authorList>
    </citation>
    <scope>NUCLEOTIDE SEQUENCE</scope>
</reference>
<evidence type="ECO:0000256" key="1">
    <source>
        <dbReference type="SAM" id="Coils"/>
    </source>
</evidence>
<proteinExistence type="predicted"/>
<feature type="region of interest" description="Disordered" evidence="2">
    <location>
        <begin position="250"/>
        <end position="281"/>
    </location>
</feature>
<gene>
    <name evidence="3" type="ORF">Tco_1121615</name>
</gene>
<evidence type="ECO:0008006" key="5">
    <source>
        <dbReference type="Google" id="ProtNLM"/>
    </source>
</evidence>
<sequence length="760" mass="83246">MGGVLEKGPAPHLTARQEQVVQVLSSNKAHFRRYPECFLVLVGLSPYYPFDENTYPAFERPDKTDMGLLDYIRTADPWKVQAVEVQKGEEQMKLLDSIKHCFVSLDTLVVVQQDGGSSSGAGPEVFAPSAEENVVAEENIIPVGTYLDLMDPKGDLTVVEKGDAARKQPEKAKRKKLLKQSDTLPAKRLRVDHPSLASGTSGKTLASLRRTISEGSLLLGPSSPADVHIQVTVRSSRVAGAPVYTTADTVTSSRGKTLVAPTSDVGGSSQSETSEESADSFYETAALNSEDAKRWYIPRWNITNDSLLDDGFSCRTLVDRVAPPGFFSTLRNMDYDQLFEEFNVGAARQICLGSEVRSRTEHELELKEKLRAKYDARGVLLREKDVEIARLKSLVEEKETESAEVPRLRDQVSVLTAEKSFLSAEVSALKSAVSQKDTDISLLDSRATYLKSALDDSQAACTEAKNLISTLTSERDGLASEVSTLHSAFRDFKEKMEAQQEAQAQVLYNRVADLEAHVMDVSGRLEGEFYPAYLTALAGRRWLLTHGVELAMVKCLKSPEYQGILGHALGRAVDFGMQEGLAAGHEHGVARTPLSAVTAYNPEIVEANYLDAVRALEEADFHLVHLLKSKKDSGMDEVLDCFLLDGPLADLPEVANLQPCLEQLSVPIYHADVKAVFGETSLYFTQLNVHTRAEGAKKHAAALRQLMVDIVSHPLSSQNLLGEASTSAAALSVEDLDTDEDLGSVVCMPQFEDPRFEILP</sequence>
<evidence type="ECO:0000256" key="2">
    <source>
        <dbReference type="SAM" id="MobiDB-lite"/>
    </source>
</evidence>
<protein>
    <recommendedName>
        <fullName evidence="5">Transposase (Putative), gypsy type</fullName>
    </recommendedName>
</protein>
<evidence type="ECO:0000313" key="3">
    <source>
        <dbReference type="EMBL" id="GJU05185.1"/>
    </source>
</evidence>
<feature type="coiled-coil region" evidence="1">
    <location>
        <begin position="381"/>
        <end position="411"/>
    </location>
</feature>
<feature type="region of interest" description="Disordered" evidence="2">
    <location>
        <begin position="161"/>
        <end position="185"/>
    </location>
</feature>
<evidence type="ECO:0000313" key="4">
    <source>
        <dbReference type="Proteomes" id="UP001151760"/>
    </source>
</evidence>
<comment type="caution">
    <text evidence="3">The sequence shown here is derived from an EMBL/GenBank/DDBJ whole genome shotgun (WGS) entry which is preliminary data.</text>
</comment>
<name>A0ABQ5IZK4_9ASTR</name>
<dbReference type="Proteomes" id="UP001151760">
    <property type="component" value="Unassembled WGS sequence"/>
</dbReference>
<feature type="compositionally biased region" description="Basic and acidic residues" evidence="2">
    <location>
        <begin position="161"/>
        <end position="171"/>
    </location>
</feature>
<keyword evidence="4" id="KW-1185">Reference proteome</keyword>
<reference evidence="3" key="2">
    <citation type="submission" date="2022-01" db="EMBL/GenBank/DDBJ databases">
        <authorList>
            <person name="Yamashiro T."/>
            <person name="Shiraishi A."/>
            <person name="Satake H."/>
            <person name="Nakayama K."/>
        </authorList>
    </citation>
    <scope>NUCLEOTIDE SEQUENCE</scope>
</reference>
<keyword evidence="1" id="KW-0175">Coiled coil</keyword>
<organism evidence="3 4">
    <name type="scientific">Tanacetum coccineum</name>
    <dbReference type="NCBI Taxonomy" id="301880"/>
    <lineage>
        <taxon>Eukaryota</taxon>
        <taxon>Viridiplantae</taxon>
        <taxon>Streptophyta</taxon>
        <taxon>Embryophyta</taxon>
        <taxon>Tracheophyta</taxon>
        <taxon>Spermatophyta</taxon>
        <taxon>Magnoliopsida</taxon>
        <taxon>eudicotyledons</taxon>
        <taxon>Gunneridae</taxon>
        <taxon>Pentapetalae</taxon>
        <taxon>asterids</taxon>
        <taxon>campanulids</taxon>
        <taxon>Asterales</taxon>
        <taxon>Asteraceae</taxon>
        <taxon>Asteroideae</taxon>
        <taxon>Anthemideae</taxon>
        <taxon>Anthemidinae</taxon>
        <taxon>Tanacetum</taxon>
    </lineage>
</organism>
<accession>A0ABQ5IZK4</accession>